<dbReference type="PANTHER" id="PTHR28620:SF1">
    <property type="entry name" value="CENP-V_GFA DOMAIN-CONTAINING PROTEIN"/>
    <property type="match status" value="1"/>
</dbReference>
<gene>
    <name evidence="5" type="ORF">FHS92_002567</name>
</gene>
<sequence length="138" mass="14747">MLALSCHCGEVTLVIARKPDFIHACNCTLCAKTGAHWGYFDPSEVTVTGTASAYSRTDKGDPAVAIRFCGHCGSTTHFAMTESGAARYGNSMMGVNMRLADEQDLSGVERRYPDGRGWSGEGAFSYVRDPEIIGGADV</sequence>
<dbReference type="InterPro" id="IPR006913">
    <property type="entry name" value="CENP-V/GFA"/>
</dbReference>
<dbReference type="PROSITE" id="PS51891">
    <property type="entry name" value="CENP_V_GFA"/>
    <property type="match status" value="1"/>
</dbReference>
<dbReference type="RefSeq" id="WP_184081115.1">
    <property type="nucleotide sequence ID" value="NZ_JACIJP010000004.1"/>
</dbReference>
<reference evidence="5 6" key="1">
    <citation type="submission" date="2020-08" db="EMBL/GenBank/DDBJ databases">
        <title>Genomic Encyclopedia of Type Strains, Phase IV (KMG-IV): sequencing the most valuable type-strain genomes for metagenomic binning, comparative biology and taxonomic classification.</title>
        <authorList>
            <person name="Goeker M."/>
        </authorList>
    </citation>
    <scope>NUCLEOTIDE SEQUENCE [LARGE SCALE GENOMIC DNA]</scope>
    <source>
        <strain evidence="5 6">DSM 102255</strain>
    </source>
</reference>
<dbReference type="Gene3D" id="2.170.150.70">
    <property type="match status" value="1"/>
</dbReference>
<dbReference type="Proteomes" id="UP000552700">
    <property type="component" value="Unassembled WGS sequence"/>
</dbReference>
<keyword evidence="2" id="KW-0479">Metal-binding</keyword>
<evidence type="ECO:0000256" key="2">
    <source>
        <dbReference type="ARBA" id="ARBA00022723"/>
    </source>
</evidence>
<evidence type="ECO:0000256" key="3">
    <source>
        <dbReference type="ARBA" id="ARBA00022833"/>
    </source>
</evidence>
<keyword evidence="6" id="KW-1185">Reference proteome</keyword>
<dbReference type="SUPFAM" id="SSF51316">
    <property type="entry name" value="Mss4-like"/>
    <property type="match status" value="1"/>
</dbReference>
<accession>A0A841J287</accession>
<comment type="similarity">
    <text evidence="1">Belongs to the Gfa family.</text>
</comment>
<dbReference type="GO" id="GO:0016846">
    <property type="term" value="F:carbon-sulfur lyase activity"/>
    <property type="evidence" value="ECO:0007669"/>
    <property type="project" value="InterPro"/>
</dbReference>
<dbReference type="GO" id="GO:0046872">
    <property type="term" value="F:metal ion binding"/>
    <property type="evidence" value="ECO:0007669"/>
    <property type="project" value="UniProtKB-KW"/>
</dbReference>
<protein>
    <recommendedName>
        <fullName evidence="4">CENP-V/GFA domain-containing protein</fullName>
    </recommendedName>
</protein>
<organism evidence="5 6">
    <name type="scientific">Sphingobium subterraneum</name>
    <dbReference type="NCBI Taxonomy" id="627688"/>
    <lineage>
        <taxon>Bacteria</taxon>
        <taxon>Pseudomonadati</taxon>
        <taxon>Pseudomonadota</taxon>
        <taxon>Alphaproteobacteria</taxon>
        <taxon>Sphingomonadales</taxon>
        <taxon>Sphingomonadaceae</taxon>
        <taxon>Sphingobium</taxon>
    </lineage>
</organism>
<evidence type="ECO:0000313" key="6">
    <source>
        <dbReference type="Proteomes" id="UP000552700"/>
    </source>
</evidence>
<comment type="caution">
    <text evidence="5">The sequence shown here is derived from an EMBL/GenBank/DDBJ whole genome shotgun (WGS) entry which is preliminary data.</text>
</comment>
<dbReference type="Pfam" id="PF04828">
    <property type="entry name" value="GFA"/>
    <property type="match status" value="1"/>
</dbReference>
<feature type="domain" description="CENP-V/GFA" evidence="4">
    <location>
        <begin position="1"/>
        <end position="119"/>
    </location>
</feature>
<dbReference type="PANTHER" id="PTHR28620">
    <property type="entry name" value="CENTROMERE PROTEIN V"/>
    <property type="match status" value="1"/>
</dbReference>
<evidence type="ECO:0000259" key="4">
    <source>
        <dbReference type="PROSITE" id="PS51891"/>
    </source>
</evidence>
<dbReference type="AlphaFoldDB" id="A0A841J287"/>
<dbReference type="InterPro" id="IPR052355">
    <property type="entry name" value="CENP-V-like"/>
</dbReference>
<dbReference type="EMBL" id="JACIJP010000004">
    <property type="protein sequence ID" value="MBB6124814.1"/>
    <property type="molecule type" value="Genomic_DNA"/>
</dbReference>
<evidence type="ECO:0000256" key="1">
    <source>
        <dbReference type="ARBA" id="ARBA00005495"/>
    </source>
</evidence>
<keyword evidence="3" id="KW-0862">Zinc</keyword>
<proteinExistence type="inferred from homology"/>
<evidence type="ECO:0000313" key="5">
    <source>
        <dbReference type="EMBL" id="MBB6124814.1"/>
    </source>
</evidence>
<name>A0A841J287_9SPHN</name>
<dbReference type="InterPro" id="IPR011057">
    <property type="entry name" value="Mss4-like_sf"/>
</dbReference>